<sequence>MIYLRSLLLCSVFVGPLMLGVCAQGTCNGNTPCLCSYENGQFLDFTSLGNKDDTPRFYNVSDKYEYAYSWNPCYNFTEGNCSEVSVCKIESAIPYDLYTPLGYQNSYEFVTNRSDNSVELVYQAGTGSGHIRLICVNGSTTTSLIALGPPSQQSHDFYFELRSPLCCPQGTPLTSVPTTIEPTTGCPACAGTSGLKDALIGVSVVLGLLLVVSIILAVKLRRLMAKKVYDEL</sequence>
<dbReference type="OrthoDB" id="29460at2759"/>
<dbReference type="EMBL" id="JAIWYP010000013">
    <property type="protein sequence ID" value="KAH3721491.1"/>
    <property type="molecule type" value="Genomic_DNA"/>
</dbReference>
<keyword evidence="7" id="KW-1015">Disulfide bond</keyword>
<dbReference type="GO" id="GO:0005802">
    <property type="term" value="C:trans-Golgi network"/>
    <property type="evidence" value="ECO:0007669"/>
    <property type="project" value="TreeGrafter"/>
</dbReference>
<dbReference type="SUPFAM" id="SSF50911">
    <property type="entry name" value="Mannose 6-phosphate receptor domain"/>
    <property type="match status" value="1"/>
</dbReference>
<feature type="signal peptide" evidence="9">
    <location>
        <begin position="1"/>
        <end position="23"/>
    </location>
</feature>
<dbReference type="Gene3D" id="2.70.130.10">
    <property type="entry name" value="Mannose-6-phosphate receptor binding domain"/>
    <property type="match status" value="1"/>
</dbReference>
<dbReference type="Proteomes" id="UP000828390">
    <property type="component" value="Unassembled WGS sequence"/>
</dbReference>
<comment type="subcellular location">
    <subcellularLocation>
        <location evidence="1">Endomembrane system</location>
    </subcellularLocation>
</comment>
<evidence type="ECO:0000256" key="7">
    <source>
        <dbReference type="ARBA" id="ARBA00023157"/>
    </source>
</evidence>
<protein>
    <recommendedName>
        <fullName evidence="10">MRH domain-containing protein</fullName>
    </recommendedName>
</protein>
<feature type="chain" id="PRO_5038890076" description="MRH domain-containing protein" evidence="9">
    <location>
        <begin position="24"/>
        <end position="232"/>
    </location>
</feature>
<dbReference type="InterPro" id="IPR009011">
    <property type="entry name" value="Man6P_isomerase_rcpt-bd_dom_sf"/>
</dbReference>
<dbReference type="InterPro" id="IPR044865">
    <property type="entry name" value="MRH_dom"/>
</dbReference>
<dbReference type="PANTHER" id="PTHR15071">
    <property type="entry name" value="MANNOSE-6-PHOSPHATE RECEPTOR FAMILY MEMBER"/>
    <property type="match status" value="1"/>
</dbReference>
<keyword evidence="2" id="KW-0813">Transport</keyword>
<reference evidence="11" key="1">
    <citation type="journal article" date="2019" name="bioRxiv">
        <title>The Genome of the Zebra Mussel, Dreissena polymorpha: A Resource for Invasive Species Research.</title>
        <authorList>
            <person name="McCartney M.A."/>
            <person name="Auch B."/>
            <person name="Kono T."/>
            <person name="Mallez S."/>
            <person name="Zhang Y."/>
            <person name="Obille A."/>
            <person name="Becker A."/>
            <person name="Abrahante J.E."/>
            <person name="Garbe J."/>
            <person name="Badalamenti J.P."/>
            <person name="Herman A."/>
            <person name="Mangelson H."/>
            <person name="Liachko I."/>
            <person name="Sullivan S."/>
            <person name="Sone E.D."/>
            <person name="Koren S."/>
            <person name="Silverstein K.A.T."/>
            <person name="Beckman K.B."/>
            <person name="Gohl D.M."/>
        </authorList>
    </citation>
    <scope>NUCLEOTIDE SEQUENCE</scope>
    <source>
        <strain evidence="11">Duluth1</strain>
        <tissue evidence="11">Whole animal</tissue>
    </source>
</reference>
<dbReference type="PANTHER" id="PTHR15071:SF0">
    <property type="entry name" value="MANNOSE 6-PHOSPHATE RECEPTOR-LIKE PROTEIN 1"/>
    <property type="match status" value="1"/>
</dbReference>
<dbReference type="GO" id="GO:0010008">
    <property type="term" value="C:endosome membrane"/>
    <property type="evidence" value="ECO:0007669"/>
    <property type="project" value="UniProtKB-SubCell"/>
</dbReference>
<evidence type="ECO:0000256" key="4">
    <source>
        <dbReference type="ARBA" id="ARBA00022729"/>
    </source>
</evidence>
<accession>A0A9D4HM47</accession>
<organism evidence="11 12">
    <name type="scientific">Dreissena polymorpha</name>
    <name type="common">Zebra mussel</name>
    <name type="synonym">Mytilus polymorpha</name>
    <dbReference type="NCBI Taxonomy" id="45954"/>
    <lineage>
        <taxon>Eukaryota</taxon>
        <taxon>Metazoa</taxon>
        <taxon>Spiralia</taxon>
        <taxon>Lophotrochozoa</taxon>
        <taxon>Mollusca</taxon>
        <taxon>Bivalvia</taxon>
        <taxon>Autobranchia</taxon>
        <taxon>Heteroconchia</taxon>
        <taxon>Euheterodonta</taxon>
        <taxon>Imparidentia</taxon>
        <taxon>Neoheterodontei</taxon>
        <taxon>Myida</taxon>
        <taxon>Dreissenoidea</taxon>
        <taxon>Dreissenidae</taxon>
        <taxon>Dreissena</taxon>
    </lineage>
</organism>
<feature type="domain" description="MRH" evidence="10">
    <location>
        <begin position="31"/>
        <end position="169"/>
    </location>
</feature>
<gene>
    <name evidence="11" type="ORF">DPMN_064419</name>
</gene>
<keyword evidence="4 9" id="KW-0732">Signal</keyword>
<keyword evidence="12" id="KW-1185">Reference proteome</keyword>
<evidence type="ECO:0000259" key="10">
    <source>
        <dbReference type="PROSITE" id="PS51914"/>
    </source>
</evidence>
<dbReference type="PROSITE" id="PS51914">
    <property type="entry name" value="MRH"/>
    <property type="match status" value="1"/>
</dbReference>
<keyword evidence="6 8" id="KW-0472">Membrane</keyword>
<evidence type="ECO:0000256" key="1">
    <source>
        <dbReference type="ARBA" id="ARBA00004308"/>
    </source>
</evidence>
<dbReference type="GO" id="GO:0000139">
    <property type="term" value="C:Golgi membrane"/>
    <property type="evidence" value="ECO:0007669"/>
    <property type="project" value="UniProtKB-SubCell"/>
</dbReference>
<evidence type="ECO:0000256" key="6">
    <source>
        <dbReference type="ARBA" id="ARBA00023136"/>
    </source>
</evidence>
<evidence type="ECO:0000313" key="12">
    <source>
        <dbReference type="Proteomes" id="UP000828390"/>
    </source>
</evidence>
<evidence type="ECO:0000256" key="9">
    <source>
        <dbReference type="SAM" id="SignalP"/>
    </source>
</evidence>
<evidence type="ECO:0000256" key="8">
    <source>
        <dbReference type="SAM" id="Phobius"/>
    </source>
</evidence>
<name>A0A9D4HM47_DREPO</name>
<keyword evidence="3 8" id="KW-0812">Transmembrane</keyword>
<keyword evidence="5 8" id="KW-1133">Transmembrane helix</keyword>
<evidence type="ECO:0000313" key="11">
    <source>
        <dbReference type="EMBL" id="KAH3721491.1"/>
    </source>
</evidence>
<evidence type="ECO:0000256" key="3">
    <source>
        <dbReference type="ARBA" id="ARBA00022692"/>
    </source>
</evidence>
<feature type="transmembrane region" description="Helical" evidence="8">
    <location>
        <begin position="198"/>
        <end position="218"/>
    </location>
</feature>
<dbReference type="AlphaFoldDB" id="A0A9D4HM47"/>
<reference evidence="11" key="2">
    <citation type="submission" date="2020-11" db="EMBL/GenBank/DDBJ databases">
        <authorList>
            <person name="McCartney M.A."/>
            <person name="Auch B."/>
            <person name="Kono T."/>
            <person name="Mallez S."/>
            <person name="Becker A."/>
            <person name="Gohl D.M."/>
            <person name="Silverstein K.A.T."/>
            <person name="Koren S."/>
            <person name="Bechman K.B."/>
            <person name="Herman A."/>
            <person name="Abrahante J.E."/>
            <person name="Garbe J."/>
        </authorList>
    </citation>
    <scope>NUCLEOTIDE SEQUENCE</scope>
    <source>
        <strain evidence="11">Duluth1</strain>
        <tissue evidence="11">Whole animal</tissue>
    </source>
</reference>
<proteinExistence type="predicted"/>
<comment type="caution">
    <text evidence="11">The sequence shown here is derived from an EMBL/GenBank/DDBJ whole genome shotgun (WGS) entry which is preliminary data.</text>
</comment>
<evidence type="ECO:0000256" key="2">
    <source>
        <dbReference type="ARBA" id="ARBA00022448"/>
    </source>
</evidence>
<evidence type="ECO:0000256" key="5">
    <source>
        <dbReference type="ARBA" id="ARBA00022989"/>
    </source>
</evidence>